<protein>
    <submittedName>
        <fullName evidence="7">Transcription initiation factor TFIID subunit 9</fullName>
    </submittedName>
</protein>
<dbReference type="InterPro" id="IPR009072">
    <property type="entry name" value="Histone-fold"/>
</dbReference>
<proteinExistence type="inferred from homology"/>
<sequence>MSTSKTETRAAPSAAPASAPAPVPRDARLIALILASMGIEDTEPAVLVQLMEFAHRYTSQVLQDALVYADHAASRQGGSNVSIDDVQLAIQSRVNYSFSQPPPKEMLLSLASSLNSVPLPPVSNRHGIRLPPPEHCLMNVNFSIVPNPPETQFGDSIMPPPEASAAGGAAPSSAARGDASADTTMEEASHKDGAQGTKRALEEDEEYD</sequence>
<dbReference type="Gene3D" id="1.10.20.10">
    <property type="entry name" value="Histone, subunit A"/>
    <property type="match status" value="1"/>
</dbReference>
<dbReference type="InterPro" id="IPR003162">
    <property type="entry name" value="TFIID-31"/>
</dbReference>
<dbReference type="SUPFAM" id="SSF47113">
    <property type="entry name" value="Histone-fold"/>
    <property type="match status" value="1"/>
</dbReference>
<comment type="subcellular location">
    <subcellularLocation>
        <location evidence="1">Nucleus</location>
    </subcellularLocation>
</comment>
<evidence type="ECO:0000256" key="2">
    <source>
        <dbReference type="ARBA" id="ARBA00007646"/>
    </source>
</evidence>
<evidence type="ECO:0000256" key="1">
    <source>
        <dbReference type="ARBA" id="ARBA00004123"/>
    </source>
</evidence>
<feature type="region of interest" description="Disordered" evidence="6">
    <location>
        <begin position="148"/>
        <end position="208"/>
    </location>
</feature>
<organism evidence="7 8">
    <name type="scientific">Malassezia furfur</name>
    <name type="common">Pityriasis versicolor infection agent</name>
    <name type="synonym">Pityrosporum furfur</name>
    <dbReference type="NCBI Taxonomy" id="55194"/>
    <lineage>
        <taxon>Eukaryota</taxon>
        <taxon>Fungi</taxon>
        <taxon>Dikarya</taxon>
        <taxon>Basidiomycota</taxon>
        <taxon>Ustilaginomycotina</taxon>
        <taxon>Malasseziomycetes</taxon>
        <taxon>Malasseziales</taxon>
        <taxon>Malasseziaceae</taxon>
        <taxon>Malassezia</taxon>
    </lineage>
</organism>
<evidence type="ECO:0000256" key="6">
    <source>
        <dbReference type="SAM" id="MobiDB-lite"/>
    </source>
</evidence>
<feature type="region of interest" description="Disordered" evidence="6">
    <location>
        <begin position="1"/>
        <end position="21"/>
    </location>
</feature>
<evidence type="ECO:0000256" key="4">
    <source>
        <dbReference type="ARBA" id="ARBA00023163"/>
    </source>
</evidence>
<dbReference type="PANTHER" id="PTHR48068:SF4">
    <property type="entry name" value="TATA-BOX BINDING PROTEIN ASSOCIATED FACTOR 9"/>
    <property type="match status" value="1"/>
</dbReference>
<evidence type="ECO:0000313" key="8">
    <source>
        <dbReference type="Proteomes" id="UP000818624"/>
    </source>
</evidence>
<dbReference type="EMBL" id="CP046237">
    <property type="protein sequence ID" value="WFD49052.1"/>
    <property type="molecule type" value="Genomic_DNA"/>
</dbReference>
<comment type="similarity">
    <text evidence="2">Belongs to the TAF9 family.</text>
</comment>
<reference evidence="7 8" key="1">
    <citation type="journal article" date="2020" name="Elife">
        <title>Loss of centromere function drives karyotype evolution in closely related Malassezia species.</title>
        <authorList>
            <person name="Sankaranarayanan S.R."/>
            <person name="Ianiri G."/>
            <person name="Coelho M.A."/>
            <person name="Reza M.H."/>
            <person name="Thimmappa B.C."/>
            <person name="Ganguly P."/>
            <person name="Vadnala R.N."/>
            <person name="Sun S."/>
            <person name="Siddharthan R."/>
            <person name="Tellgren-Roth C."/>
            <person name="Dawson T.L."/>
            <person name="Heitman J."/>
            <person name="Sanyal K."/>
        </authorList>
    </citation>
    <scope>NUCLEOTIDE SEQUENCE [LARGE SCALE GENOMIC DNA]</scope>
    <source>
        <strain evidence="7">CBS14141</strain>
    </source>
</reference>
<dbReference type="Pfam" id="PF02291">
    <property type="entry name" value="TFIID-31kDa"/>
    <property type="match status" value="1"/>
</dbReference>
<keyword evidence="5" id="KW-0539">Nucleus</keyword>
<keyword evidence="8" id="KW-1185">Reference proteome</keyword>
<evidence type="ECO:0000313" key="7">
    <source>
        <dbReference type="EMBL" id="WFD49052.1"/>
    </source>
</evidence>
<dbReference type="Proteomes" id="UP000818624">
    <property type="component" value="Chromosome 4"/>
</dbReference>
<feature type="compositionally biased region" description="Low complexity" evidence="6">
    <location>
        <begin position="10"/>
        <end position="20"/>
    </location>
</feature>
<accession>A0ABY8EWA2</accession>
<evidence type="ECO:0000256" key="5">
    <source>
        <dbReference type="ARBA" id="ARBA00023242"/>
    </source>
</evidence>
<name>A0ABY8EWA2_MALFU</name>
<gene>
    <name evidence="7" type="primary">TAF9</name>
    <name evidence="7" type="ORF">GLX27_003729</name>
</gene>
<dbReference type="InterPro" id="IPR051431">
    <property type="entry name" value="TFIID_subunit_9"/>
</dbReference>
<dbReference type="PANTHER" id="PTHR48068">
    <property type="entry name" value="TAF9 RNA POLYMERASE II, TATA BOX-BINDING PROTEIN (TBP)-ASSOCIATED FACTOR"/>
    <property type="match status" value="1"/>
</dbReference>
<keyword evidence="3" id="KW-0805">Transcription regulation</keyword>
<dbReference type="CDD" id="cd07979">
    <property type="entry name" value="HFD_TAF9"/>
    <property type="match status" value="1"/>
</dbReference>
<feature type="compositionally biased region" description="Low complexity" evidence="6">
    <location>
        <begin position="163"/>
        <end position="181"/>
    </location>
</feature>
<keyword evidence="4" id="KW-0804">Transcription</keyword>
<evidence type="ECO:0000256" key="3">
    <source>
        <dbReference type="ARBA" id="ARBA00023015"/>
    </source>
</evidence>